<feature type="domain" description="N-acetyltransferase ESCO zinc-finger" evidence="11">
    <location>
        <begin position="626"/>
        <end position="664"/>
    </location>
</feature>
<dbReference type="AlphaFoldDB" id="A0AAW2HS86"/>
<feature type="compositionally biased region" description="Polar residues" evidence="10">
    <location>
        <begin position="103"/>
        <end position="116"/>
    </location>
</feature>
<feature type="compositionally biased region" description="Polar residues" evidence="10">
    <location>
        <begin position="41"/>
        <end position="51"/>
    </location>
</feature>
<evidence type="ECO:0000256" key="8">
    <source>
        <dbReference type="ARBA" id="ARBA00023306"/>
    </source>
</evidence>
<reference evidence="13" key="1">
    <citation type="journal article" date="2024" name="Gigascience">
        <title>Chromosome-level genome of the poultry shaft louse Menopon gallinae provides insight into the host-switching and adaptive evolution of parasitic lice.</title>
        <authorList>
            <person name="Xu Y."/>
            <person name="Ma L."/>
            <person name="Liu S."/>
            <person name="Liang Y."/>
            <person name="Liu Q."/>
            <person name="He Z."/>
            <person name="Tian L."/>
            <person name="Duan Y."/>
            <person name="Cai W."/>
            <person name="Li H."/>
            <person name="Song F."/>
        </authorList>
    </citation>
    <scope>NUCLEOTIDE SEQUENCE</scope>
    <source>
        <strain evidence="13">Cailab_2023a</strain>
    </source>
</reference>
<comment type="similarity">
    <text evidence="2">Belongs to the acetyltransferase family. ECO subfamily.</text>
</comment>
<comment type="caution">
    <text evidence="13">The sequence shown here is derived from an EMBL/GenBank/DDBJ whole genome shotgun (WGS) entry which is preliminary data.</text>
</comment>
<evidence type="ECO:0000259" key="12">
    <source>
        <dbReference type="Pfam" id="PF13880"/>
    </source>
</evidence>
<evidence type="ECO:0000256" key="1">
    <source>
        <dbReference type="ARBA" id="ARBA00004123"/>
    </source>
</evidence>
<evidence type="ECO:0000256" key="5">
    <source>
        <dbReference type="ARBA" id="ARBA00022771"/>
    </source>
</evidence>
<dbReference type="PANTHER" id="PTHR45884">
    <property type="entry name" value="N-ACETYLTRANSFERASE ECO"/>
    <property type="match status" value="1"/>
</dbReference>
<keyword evidence="6" id="KW-0862">Zinc</keyword>
<dbReference type="GO" id="GO:0008270">
    <property type="term" value="F:zinc ion binding"/>
    <property type="evidence" value="ECO:0007669"/>
    <property type="project" value="UniProtKB-KW"/>
</dbReference>
<name>A0AAW2HS86_9NEOP</name>
<protein>
    <recommendedName>
        <fullName evidence="14">N-acetyltransferase ESCO2</fullName>
    </recommendedName>
</protein>
<feature type="domain" description="N-acetyltransferase ESCO acetyl-transferase" evidence="12">
    <location>
        <begin position="773"/>
        <end position="840"/>
    </location>
</feature>
<keyword evidence="7" id="KW-0539">Nucleus</keyword>
<dbReference type="GO" id="GO:0061733">
    <property type="term" value="F:protein-lysine-acetyltransferase activity"/>
    <property type="evidence" value="ECO:0007669"/>
    <property type="project" value="TreeGrafter"/>
</dbReference>
<keyword evidence="9" id="KW-0012">Acyltransferase</keyword>
<feature type="compositionally biased region" description="Basic residues" evidence="10">
    <location>
        <begin position="267"/>
        <end position="276"/>
    </location>
</feature>
<feature type="compositionally biased region" description="Basic residues" evidence="10">
    <location>
        <begin position="30"/>
        <end position="39"/>
    </location>
</feature>
<evidence type="ECO:0000256" key="4">
    <source>
        <dbReference type="ARBA" id="ARBA00022723"/>
    </source>
</evidence>
<dbReference type="PANTHER" id="PTHR45884:SF2">
    <property type="entry name" value="N-ACETYLTRANSFERASE ECO"/>
    <property type="match status" value="1"/>
</dbReference>
<dbReference type="GO" id="GO:0007064">
    <property type="term" value="P:mitotic sister chromatid cohesion"/>
    <property type="evidence" value="ECO:0007669"/>
    <property type="project" value="TreeGrafter"/>
</dbReference>
<evidence type="ECO:0000256" key="10">
    <source>
        <dbReference type="SAM" id="MobiDB-lite"/>
    </source>
</evidence>
<feature type="region of interest" description="Disordered" evidence="10">
    <location>
        <begin position="1"/>
        <end position="190"/>
    </location>
</feature>
<feature type="region of interest" description="Disordered" evidence="10">
    <location>
        <begin position="246"/>
        <end position="282"/>
    </location>
</feature>
<evidence type="ECO:0000259" key="11">
    <source>
        <dbReference type="Pfam" id="PF13878"/>
    </source>
</evidence>
<evidence type="ECO:0000313" key="13">
    <source>
        <dbReference type="EMBL" id="KAL0272317.1"/>
    </source>
</evidence>
<evidence type="ECO:0008006" key="14">
    <source>
        <dbReference type="Google" id="ProtNLM"/>
    </source>
</evidence>
<feature type="compositionally biased region" description="Low complexity" evidence="10">
    <location>
        <begin position="56"/>
        <end position="76"/>
    </location>
</feature>
<dbReference type="EMBL" id="JARGDH010000003">
    <property type="protein sequence ID" value="KAL0272317.1"/>
    <property type="molecule type" value="Genomic_DNA"/>
</dbReference>
<dbReference type="Pfam" id="PF13880">
    <property type="entry name" value="Acetyltransf_13"/>
    <property type="match status" value="1"/>
</dbReference>
<keyword evidence="5" id="KW-0863">Zinc-finger</keyword>
<accession>A0AAW2HS86</accession>
<sequence>MSNCSIEQDENIVRKFRKTPGTPTKTIHMTPRRSSRKRSLFQPSSPVSSPAKSDDLGPMSPLSSSSNDSYMLSNDSPCFSPNGKFSTPPKTPERTSYSRKLELSSSVFPSLKLQTPKSHKSPCTPRRSLRLTPKKSGSNSVTAEDILRDLTTPPKSSRKSRKAVVDSDDDTSQNCCDSTPRRRMRTVEASPVSKLGIKTISCESFYGPSQPTFKPKTQLIIDTLGSKLDNKLKNRSLSLESITSNRSFVSGGRPSKKRSSDTFSRPRGSKRGRQKGPHVGVWHGVKKPKKMKFDNKMKKPVISPKSRVAKMIESGTGKPIQVKPKRLFEEKPRRRVAAWKKKNADFSEEDNIIDSFPHNLIKRKKLPTAVHPANEVEIRAETSVPDPNKKFLKYGIKRKATFTLSENLKLQFSDGVMKLQSPKKRRKLYSGKNEVIFDFCDDDEKNNQVKENIENILNKLEDDKDISNDESKGGVQVKKITEDQLVNILNSPGTKISLVNGTPSKVLTEIQNDSGSRLLANMSSLAINELREENVSVNESLSGSKTEFGLEKTGNILATARNVLTNTDLTVDTYPLSEEEATTPKNMEEKFYSLFYKQNWNTSIPSKEANGKTSAKKKSIKVPDDQYLLDAGQKSIGIVTCNKCGVMYQAGDFADEATHKNFHDHLPELRFTGWTNERVVGRYLDGRVIMIVNSDPKVWWHKVTKIVDIVDQELGFPEGSVNALFYKTVYLFISDKAKQIVGCLIAEECKEAFKMFPPLEGVDVDSCSKDPSPCKVGISRIWTALNHRRCGVAKRMIDCMRRTFIFGEIVPMDLVAFSVPSPSGKLLAQNVTGKLDFLVYGFV</sequence>
<keyword evidence="8" id="KW-0131">Cell cycle</keyword>
<keyword evidence="3" id="KW-0808">Transferase</keyword>
<comment type="subcellular location">
    <subcellularLocation>
        <location evidence="1">Nucleus</location>
    </subcellularLocation>
</comment>
<evidence type="ECO:0000256" key="3">
    <source>
        <dbReference type="ARBA" id="ARBA00022679"/>
    </source>
</evidence>
<gene>
    <name evidence="13" type="ORF">PYX00_005341</name>
</gene>
<evidence type="ECO:0000256" key="6">
    <source>
        <dbReference type="ARBA" id="ARBA00022833"/>
    </source>
</evidence>
<evidence type="ECO:0000256" key="7">
    <source>
        <dbReference type="ARBA" id="ARBA00023242"/>
    </source>
</evidence>
<evidence type="ECO:0000256" key="2">
    <source>
        <dbReference type="ARBA" id="ARBA00005816"/>
    </source>
</evidence>
<keyword evidence="4" id="KW-0479">Metal-binding</keyword>
<dbReference type="InterPro" id="IPR028009">
    <property type="entry name" value="ESCO_Acetyltransf_dom"/>
</dbReference>
<dbReference type="InterPro" id="IPR028005">
    <property type="entry name" value="AcTrfase_ESCO_Znf_dom"/>
</dbReference>
<dbReference type="GO" id="GO:0000785">
    <property type="term" value="C:chromatin"/>
    <property type="evidence" value="ECO:0007669"/>
    <property type="project" value="TreeGrafter"/>
</dbReference>
<dbReference type="GO" id="GO:0005634">
    <property type="term" value="C:nucleus"/>
    <property type="evidence" value="ECO:0007669"/>
    <property type="project" value="UniProtKB-SubCell"/>
</dbReference>
<proteinExistence type="inferred from homology"/>
<dbReference type="Pfam" id="PF13878">
    <property type="entry name" value="zf-C2H2_3"/>
    <property type="match status" value="1"/>
</dbReference>
<organism evidence="13">
    <name type="scientific">Menopon gallinae</name>
    <name type="common">poultry shaft louse</name>
    <dbReference type="NCBI Taxonomy" id="328185"/>
    <lineage>
        <taxon>Eukaryota</taxon>
        <taxon>Metazoa</taxon>
        <taxon>Ecdysozoa</taxon>
        <taxon>Arthropoda</taxon>
        <taxon>Hexapoda</taxon>
        <taxon>Insecta</taxon>
        <taxon>Pterygota</taxon>
        <taxon>Neoptera</taxon>
        <taxon>Paraneoptera</taxon>
        <taxon>Psocodea</taxon>
        <taxon>Troctomorpha</taxon>
        <taxon>Phthiraptera</taxon>
        <taxon>Amblycera</taxon>
        <taxon>Menoponidae</taxon>
        <taxon>Menopon</taxon>
    </lineage>
</organism>
<evidence type="ECO:0000256" key="9">
    <source>
        <dbReference type="ARBA" id="ARBA00023315"/>
    </source>
</evidence>